<accession>A0A084AWB6</accession>
<sequence>MSSATVSRNSGSAAYRLFLLTNEMARPGTSYSSDERLAWHKSVAAMPNPYQASAETTSQQQSSMNHSTSSQRPTQP</sequence>
<organism evidence="2 3">
    <name type="scientific">Stachybotrys chartarum (strain CBS 109288 / IBT 7711)</name>
    <name type="common">Toxic black mold</name>
    <name type="synonym">Stilbospora chartarum</name>
    <dbReference type="NCBI Taxonomy" id="1280523"/>
    <lineage>
        <taxon>Eukaryota</taxon>
        <taxon>Fungi</taxon>
        <taxon>Dikarya</taxon>
        <taxon>Ascomycota</taxon>
        <taxon>Pezizomycotina</taxon>
        <taxon>Sordariomycetes</taxon>
        <taxon>Hypocreomycetidae</taxon>
        <taxon>Hypocreales</taxon>
        <taxon>Stachybotryaceae</taxon>
        <taxon>Stachybotrys</taxon>
    </lineage>
</organism>
<dbReference type="HOGENOM" id="CLU_2656070_0_0_1"/>
<dbReference type="OrthoDB" id="10433097at2759"/>
<feature type="region of interest" description="Disordered" evidence="1">
    <location>
        <begin position="48"/>
        <end position="76"/>
    </location>
</feature>
<dbReference type="AlphaFoldDB" id="A0A084AWB6"/>
<keyword evidence="3" id="KW-1185">Reference proteome</keyword>
<protein>
    <submittedName>
        <fullName evidence="2">Uncharacterized protein</fullName>
    </submittedName>
</protein>
<gene>
    <name evidence="2" type="ORF">S7711_11017</name>
</gene>
<proteinExistence type="predicted"/>
<reference evidence="2 3" key="1">
    <citation type="journal article" date="2014" name="BMC Genomics">
        <title>Comparative genome sequencing reveals chemotype-specific gene clusters in the toxigenic black mold Stachybotrys.</title>
        <authorList>
            <person name="Semeiks J."/>
            <person name="Borek D."/>
            <person name="Otwinowski Z."/>
            <person name="Grishin N.V."/>
        </authorList>
    </citation>
    <scope>NUCLEOTIDE SEQUENCE [LARGE SCALE GENOMIC DNA]</scope>
    <source>
        <strain evidence="3">CBS 109288 / IBT 7711</strain>
    </source>
</reference>
<dbReference type="Proteomes" id="UP000028045">
    <property type="component" value="Unassembled WGS sequence"/>
</dbReference>
<feature type="compositionally biased region" description="Low complexity" evidence="1">
    <location>
        <begin position="51"/>
        <end position="63"/>
    </location>
</feature>
<evidence type="ECO:0000256" key="1">
    <source>
        <dbReference type="SAM" id="MobiDB-lite"/>
    </source>
</evidence>
<name>A0A084AWB6_STACB</name>
<evidence type="ECO:0000313" key="3">
    <source>
        <dbReference type="Proteomes" id="UP000028045"/>
    </source>
</evidence>
<feature type="compositionally biased region" description="Polar residues" evidence="1">
    <location>
        <begin position="64"/>
        <end position="76"/>
    </location>
</feature>
<evidence type="ECO:0000313" key="2">
    <source>
        <dbReference type="EMBL" id="KEY69595.1"/>
    </source>
</evidence>
<dbReference type="EMBL" id="KL648521">
    <property type="protein sequence ID" value="KEY69595.1"/>
    <property type="molecule type" value="Genomic_DNA"/>
</dbReference>